<dbReference type="Proteomes" id="UP000541444">
    <property type="component" value="Unassembled WGS sequence"/>
</dbReference>
<gene>
    <name evidence="9" type="ORF">GIB67_030966</name>
</gene>
<sequence>STHTTFYGGGDASGTMGGACGYGNLYSSGYETNTAALSTTLFNNGVSCGSCYELRCDNDPQWCLPGTITVTATNLCPPNPSLPNDNDGWCNSPNQHFDLSQPVFEHIAQYKAGIVPISFRRVPCMKKGGLRFTINGHIYFNLVLITNVRGAGDISAVSIKGFNTGWQAMSRNWGQNWQSNSNFNGQSISF</sequence>
<evidence type="ECO:0000259" key="7">
    <source>
        <dbReference type="PROSITE" id="PS50842"/>
    </source>
</evidence>
<dbReference type="PRINTS" id="PR01226">
    <property type="entry name" value="EXPANSIN"/>
</dbReference>
<feature type="domain" description="Expansin-like CBD" evidence="8">
    <location>
        <begin position="139"/>
        <end position="190"/>
    </location>
</feature>
<feature type="domain" description="Expansin-like EG45" evidence="7">
    <location>
        <begin position="17"/>
        <end position="129"/>
    </location>
</feature>
<evidence type="ECO:0000313" key="10">
    <source>
        <dbReference type="Proteomes" id="UP000541444"/>
    </source>
</evidence>
<dbReference type="Pfam" id="PF03330">
    <property type="entry name" value="DPBB_1"/>
    <property type="match status" value="1"/>
</dbReference>
<evidence type="ECO:0000313" key="9">
    <source>
        <dbReference type="EMBL" id="KAF6137202.1"/>
    </source>
</evidence>
<comment type="similarity">
    <text evidence="1 6">Belongs to the expansin family. Expansin A subfamily.</text>
</comment>
<dbReference type="SUPFAM" id="SSF50685">
    <property type="entry name" value="Barwin-like endoglucanases"/>
    <property type="match status" value="1"/>
</dbReference>
<dbReference type="GO" id="GO:0009664">
    <property type="term" value="P:plant-type cell wall organization"/>
    <property type="evidence" value="ECO:0007669"/>
    <property type="project" value="InterPro"/>
</dbReference>
<evidence type="ECO:0000256" key="3">
    <source>
        <dbReference type="ARBA" id="ARBA00022525"/>
    </source>
</evidence>
<dbReference type="InterPro" id="IPR036749">
    <property type="entry name" value="Expansin_CBD_sf"/>
</dbReference>
<organism evidence="9 10">
    <name type="scientific">Kingdonia uniflora</name>
    <dbReference type="NCBI Taxonomy" id="39325"/>
    <lineage>
        <taxon>Eukaryota</taxon>
        <taxon>Viridiplantae</taxon>
        <taxon>Streptophyta</taxon>
        <taxon>Embryophyta</taxon>
        <taxon>Tracheophyta</taxon>
        <taxon>Spermatophyta</taxon>
        <taxon>Magnoliopsida</taxon>
        <taxon>Ranunculales</taxon>
        <taxon>Circaeasteraceae</taxon>
        <taxon>Kingdonia</taxon>
    </lineage>
</organism>
<dbReference type="InterPro" id="IPR036908">
    <property type="entry name" value="RlpA-like_sf"/>
</dbReference>
<comment type="subcellular location">
    <subcellularLocation>
        <location evidence="6">Secreted</location>
        <location evidence="6">Cell wall</location>
    </subcellularLocation>
    <subcellularLocation>
        <location evidence="6">Membrane</location>
        <topology evidence="6">Peripheral membrane protein</topology>
    </subcellularLocation>
</comment>
<evidence type="ECO:0000256" key="5">
    <source>
        <dbReference type="ARBA" id="ARBA00023136"/>
    </source>
</evidence>
<dbReference type="InterPro" id="IPR002963">
    <property type="entry name" value="Expansin"/>
</dbReference>
<keyword evidence="3 6" id="KW-0964">Secreted</keyword>
<evidence type="ECO:0000256" key="4">
    <source>
        <dbReference type="ARBA" id="ARBA00022729"/>
    </source>
</evidence>
<dbReference type="Pfam" id="PF01357">
    <property type="entry name" value="Expansin_C"/>
    <property type="match status" value="1"/>
</dbReference>
<dbReference type="PANTHER" id="PTHR31867">
    <property type="entry name" value="EXPANSIN-A15"/>
    <property type="match status" value="1"/>
</dbReference>
<dbReference type="InterPro" id="IPR007117">
    <property type="entry name" value="Expansin_CBD"/>
</dbReference>
<evidence type="ECO:0000256" key="1">
    <source>
        <dbReference type="ARBA" id="ARBA00005392"/>
    </source>
</evidence>
<accession>A0A7J7L3Q9</accession>
<dbReference type="PROSITE" id="PS50842">
    <property type="entry name" value="EXPANSIN_EG45"/>
    <property type="match status" value="1"/>
</dbReference>
<dbReference type="CDD" id="cd22274">
    <property type="entry name" value="DPBB_EXPA_N"/>
    <property type="match status" value="1"/>
</dbReference>
<evidence type="ECO:0000256" key="2">
    <source>
        <dbReference type="ARBA" id="ARBA00022512"/>
    </source>
</evidence>
<name>A0A7J7L3Q9_9MAGN</name>
<keyword evidence="10" id="KW-1185">Reference proteome</keyword>
<evidence type="ECO:0000259" key="8">
    <source>
        <dbReference type="PROSITE" id="PS50843"/>
    </source>
</evidence>
<dbReference type="Gene3D" id="2.60.40.760">
    <property type="entry name" value="Expansin, cellulose-binding-like domain"/>
    <property type="match status" value="1"/>
</dbReference>
<dbReference type="InterPro" id="IPR009009">
    <property type="entry name" value="RlpA-like_DPBB"/>
</dbReference>
<dbReference type="PRINTS" id="PR01225">
    <property type="entry name" value="EXPANSNFAMLY"/>
</dbReference>
<keyword evidence="6" id="KW-0961">Cell wall biogenesis/degradation</keyword>
<keyword evidence="2 6" id="KW-0134">Cell wall</keyword>
<dbReference type="SMART" id="SM00837">
    <property type="entry name" value="DPBB_1"/>
    <property type="match status" value="1"/>
</dbReference>
<reference evidence="9 10" key="1">
    <citation type="journal article" date="2020" name="IScience">
        <title>Genome Sequencing of the Endangered Kingdonia uniflora (Circaeasteraceae, Ranunculales) Reveals Potential Mechanisms of Evolutionary Specialization.</title>
        <authorList>
            <person name="Sun Y."/>
            <person name="Deng T."/>
            <person name="Zhang A."/>
            <person name="Moore M.J."/>
            <person name="Landis J.B."/>
            <person name="Lin N."/>
            <person name="Zhang H."/>
            <person name="Zhang X."/>
            <person name="Huang J."/>
            <person name="Zhang X."/>
            <person name="Sun H."/>
            <person name="Wang H."/>
        </authorList>
    </citation>
    <scope>NUCLEOTIDE SEQUENCE [LARGE SCALE GENOMIC DNA]</scope>
    <source>
        <strain evidence="9">TB1705</strain>
        <tissue evidence="9">Leaf</tissue>
    </source>
</reference>
<evidence type="ECO:0000256" key="6">
    <source>
        <dbReference type="RuleBase" id="RU365023"/>
    </source>
</evidence>
<feature type="non-terminal residue" evidence="9">
    <location>
        <position position="1"/>
    </location>
</feature>
<keyword evidence="5" id="KW-0472">Membrane</keyword>
<dbReference type="EMBL" id="JACGCM010002660">
    <property type="protein sequence ID" value="KAF6137202.1"/>
    <property type="molecule type" value="Genomic_DNA"/>
</dbReference>
<dbReference type="OrthoDB" id="5823761at2759"/>
<dbReference type="AlphaFoldDB" id="A0A7J7L3Q9"/>
<comment type="caution">
    <text evidence="9">The sequence shown here is derived from an EMBL/GenBank/DDBJ whole genome shotgun (WGS) entry which is preliminary data.</text>
</comment>
<dbReference type="GO" id="GO:0005576">
    <property type="term" value="C:extracellular region"/>
    <property type="evidence" value="ECO:0007669"/>
    <property type="project" value="InterPro"/>
</dbReference>
<dbReference type="SUPFAM" id="SSF49590">
    <property type="entry name" value="PHL pollen allergen"/>
    <property type="match status" value="1"/>
</dbReference>
<dbReference type="PROSITE" id="PS50843">
    <property type="entry name" value="EXPANSIN_CBD"/>
    <property type="match status" value="1"/>
</dbReference>
<proteinExistence type="inferred from homology"/>
<dbReference type="GO" id="GO:0016020">
    <property type="term" value="C:membrane"/>
    <property type="evidence" value="ECO:0007669"/>
    <property type="project" value="UniProtKB-SubCell"/>
</dbReference>
<protein>
    <recommendedName>
        <fullName evidence="6">Expansin</fullName>
    </recommendedName>
</protein>
<comment type="function">
    <text evidence="6">Causes loosening and extension of plant cell walls by disrupting non-covalent bonding between cellulose microfibrils and matrix glucans. No enzymatic activity has been found.</text>
</comment>
<dbReference type="InterPro" id="IPR007118">
    <property type="entry name" value="Expan_Lol_pI"/>
</dbReference>
<dbReference type="InterPro" id="IPR007112">
    <property type="entry name" value="Expansin/allergen_DPBB_dom"/>
</dbReference>
<keyword evidence="4" id="KW-0732">Signal</keyword>
<dbReference type="Gene3D" id="2.40.40.10">
    <property type="entry name" value="RlpA-like domain"/>
    <property type="match status" value="1"/>
</dbReference>
<dbReference type="FunFam" id="2.40.40.10:FF:000001">
    <property type="entry name" value="Expansin"/>
    <property type="match status" value="1"/>
</dbReference>